<keyword evidence="3" id="KW-1185">Reference proteome</keyword>
<keyword evidence="1" id="KW-0472">Membrane</keyword>
<dbReference type="InParanoid" id="B4K3M9"/>
<reference evidence="2 3" key="1">
    <citation type="journal article" date="2007" name="Nature">
        <title>Evolution of genes and genomes on the Drosophila phylogeny.</title>
        <authorList>
            <consortium name="Drosophila 12 Genomes Consortium"/>
            <person name="Clark A.G."/>
            <person name="Eisen M.B."/>
            <person name="Smith D.R."/>
            <person name="Bergman C.M."/>
            <person name="Oliver B."/>
            <person name="Markow T.A."/>
            <person name="Kaufman T.C."/>
            <person name="Kellis M."/>
            <person name="Gelbart W."/>
            <person name="Iyer V.N."/>
            <person name="Pollard D.A."/>
            <person name="Sackton T.B."/>
            <person name="Larracuente A.M."/>
            <person name="Singh N.D."/>
            <person name="Abad J.P."/>
            <person name="Abt D.N."/>
            <person name="Adryan B."/>
            <person name="Aguade M."/>
            <person name="Akashi H."/>
            <person name="Anderson W.W."/>
            <person name="Aquadro C.F."/>
            <person name="Ardell D.H."/>
            <person name="Arguello R."/>
            <person name="Artieri C.G."/>
            <person name="Barbash D.A."/>
            <person name="Barker D."/>
            <person name="Barsanti P."/>
            <person name="Batterham P."/>
            <person name="Batzoglou S."/>
            <person name="Begun D."/>
            <person name="Bhutkar A."/>
            <person name="Blanco E."/>
            <person name="Bosak S.A."/>
            <person name="Bradley R.K."/>
            <person name="Brand A.D."/>
            <person name="Brent M.R."/>
            <person name="Brooks A.N."/>
            <person name="Brown R.H."/>
            <person name="Butlin R.K."/>
            <person name="Caggese C."/>
            <person name="Calvi B.R."/>
            <person name="Bernardo de Carvalho A."/>
            <person name="Caspi A."/>
            <person name="Castrezana S."/>
            <person name="Celniker S.E."/>
            <person name="Chang J.L."/>
            <person name="Chapple C."/>
            <person name="Chatterji S."/>
            <person name="Chinwalla A."/>
            <person name="Civetta A."/>
            <person name="Clifton S.W."/>
            <person name="Comeron J.M."/>
            <person name="Costello J.C."/>
            <person name="Coyne J.A."/>
            <person name="Daub J."/>
            <person name="David R.G."/>
            <person name="Delcher A.L."/>
            <person name="Delehaunty K."/>
            <person name="Do C.B."/>
            <person name="Ebling H."/>
            <person name="Edwards K."/>
            <person name="Eickbush T."/>
            <person name="Evans J.D."/>
            <person name="Filipski A."/>
            <person name="Findeiss S."/>
            <person name="Freyhult E."/>
            <person name="Fulton L."/>
            <person name="Fulton R."/>
            <person name="Garcia A.C."/>
            <person name="Gardiner A."/>
            <person name="Garfield D.A."/>
            <person name="Garvin B.E."/>
            <person name="Gibson G."/>
            <person name="Gilbert D."/>
            <person name="Gnerre S."/>
            <person name="Godfrey J."/>
            <person name="Good R."/>
            <person name="Gotea V."/>
            <person name="Gravely B."/>
            <person name="Greenberg A.J."/>
            <person name="Griffiths-Jones S."/>
            <person name="Gross S."/>
            <person name="Guigo R."/>
            <person name="Gustafson E.A."/>
            <person name="Haerty W."/>
            <person name="Hahn M.W."/>
            <person name="Halligan D.L."/>
            <person name="Halpern A.L."/>
            <person name="Halter G.M."/>
            <person name="Han M.V."/>
            <person name="Heger A."/>
            <person name="Hillier L."/>
            <person name="Hinrichs A.S."/>
            <person name="Holmes I."/>
            <person name="Hoskins R.A."/>
            <person name="Hubisz M.J."/>
            <person name="Hultmark D."/>
            <person name="Huntley M.A."/>
            <person name="Jaffe D.B."/>
            <person name="Jagadeeshan S."/>
            <person name="Jeck W.R."/>
            <person name="Johnson J."/>
            <person name="Jones C.D."/>
            <person name="Jordan W.C."/>
            <person name="Karpen G.H."/>
            <person name="Kataoka E."/>
            <person name="Keightley P.D."/>
            <person name="Kheradpour P."/>
            <person name="Kirkness E.F."/>
            <person name="Koerich L.B."/>
            <person name="Kristiansen K."/>
            <person name="Kudrna D."/>
            <person name="Kulathinal R.J."/>
            <person name="Kumar S."/>
            <person name="Kwok R."/>
            <person name="Lander E."/>
            <person name="Langley C.H."/>
            <person name="Lapoint R."/>
            <person name="Lazzaro B.P."/>
            <person name="Lee S.J."/>
            <person name="Levesque L."/>
            <person name="Li R."/>
            <person name="Lin C.F."/>
            <person name="Lin M.F."/>
            <person name="Lindblad-Toh K."/>
            <person name="Llopart A."/>
            <person name="Long M."/>
            <person name="Low L."/>
            <person name="Lozovsky E."/>
            <person name="Lu J."/>
            <person name="Luo M."/>
            <person name="Machado C.A."/>
            <person name="Makalowski W."/>
            <person name="Marzo M."/>
            <person name="Matsuda M."/>
            <person name="Matzkin L."/>
            <person name="McAllister B."/>
            <person name="McBride C.S."/>
            <person name="McKernan B."/>
            <person name="McKernan K."/>
            <person name="Mendez-Lago M."/>
            <person name="Minx P."/>
            <person name="Mollenhauer M.U."/>
            <person name="Montooth K."/>
            <person name="Mount S.M."/>
            <person name="Mu X."/>
            <person name="Myers E."/>
            <person name="Negre B."/>
            <person name="Newfeld S."/>
            <person name="Nielsen R."/>
            <person name="Noor M.A."/>
            <person name="O'Grady P."/>
            <person name="Pachter L."/>
            <person name="Papaceit M."/>
            <person name="Parisi M.J."/>
            <person name="Parisi M."/>
            <person name="Parts L."/>
            <person name="Pedersen J.S."/>
            <person name="Pesole G."/>
            <person name="Phillippy A.M."/>
            <person name="Ponting C.P."/>
            <person name="Pop M."/>
            <person name="Porcelli D."/>
            <person name="Powell J.R."/>
            <person name="Prohaska S."/>
            <person name="Pruitt K."/>
            <person name="Puig M."/>
            <person name="Quesneville H."/>
            <person name="Ram K.R."/>
            <person name="Rand D."/>
            <person name="Rasmussen M.D."/>
            <person name="Reed L.K."/>
            <person name="Reenan R."/>
            <person name="Reily A."/>
            <person name="Remington K.A."/>
            <person name="Rieger T.T."/>
            <person name="Ritchie M.G."/>
            <person name="Robin C."/>
            <person name="Rogers Y.H."/>
            <person name="Rohde C."/>
            <person name="Rozas J."/>
            <person name="Rubenfield M.J."/>
            <person name="Ruiz A."/>
            <person name="Russo S."/>
            <person name="Salzberg S.L."/>
            <person name="Sanchez-Gracia A."/>
            <person name="Saranga D.J."/>
            <person name="Sato H."/>
            <person name="Schaeffer S.W."/>
            <person name="Schatz M.C."/>
            <person name="Schlenke T."/>
            <person name="Schwartz R."/>
            <person name="Segarra C."/>
            <person name="Singh R.S."/>
            <person name="Sirot L."/>
            <person name="Sirota M."/>
            <person name="Sisneros N.B."/>
            <person name="Smith C.D."/>
            <person name="Smith T.F."/>
            <person name="Spieth J."/>
            <person name="Stage D.E."/>
            <person name="Stark A."/>
            <person name="Stephan W."/>
            <person name="Strausberg R.L."/>
            <person name="Strempel S."/>
            <person name="Sturgill D."/>
            <person name="Sutton G."/>
            <person name="Sutton G.G."/>
            <person name="Tao W."/>
            <person name="Teichmann S."/>
            <person name="Tobari Y.N."/>
            <person name="Tomimura Y."/>
            <person name="Tsolas J.M."/>
            <person name="Valente V.L."/>
            <person name="Venter E."/>
            <person name="Venter J.C."/>
            <person name="Vicario S."/>
            <person name="Vieira F.G."/>
            <person name="Vilella A.J."/>
            <person name="Villasante A."/>
            <person name="Walenz B."/>
            <person name="Wang J."/>
            <person name="Wasserman M."/>
            <person name="Watts T."/>
            <person name="Wilson D."/>
            <person name="Wilson R.K."/>
            <person name="Wing R.A."/>
            <person name="Wolfner M.F."/>
            <person name="Wong A."/>
            <person name="Wong G.K."/>
            <person name="Wu C.I."/>
            <person name="Wu G."/>
            <person name="Yamamoto D."/>
            <person name="Yang H.P."/>
            <person name="Yang S.P."/>
            <person name="Yorke J.A."/>
            <person name="Yoshida K."/>
            <person name="Zdobnov E."/>
            <person name="Zhang P."/>
            <person name="Zhang Y."/>
            <person name="Zimin A.V."/>
            <person name="Baldwin J."/>
            <person name="Abdouelleil A."/>
            <person name="Abdulkadir J."/>
            <person name="Abebe A."/>
            <person name="Abera B."/>
            <person name="Abreu J."/>
            <person name="Acer S.C."/>
            <person name="Aftuck L."/>
            <person name="Alexander A."/>
            <person name="An P."/>
            <person name="Anderson E."/>
            <person name="Anderson S."/>
            <person name="Arachi H."/>
            <person name="Azer M."/>
            <person name="Bachantsang P."/>
            <person name="Barry A."/>
            <person name="Bayul T."/>
            <person name="Berlin A."/>
            <person name="Bessette D."/>
            <person name="Bloom T."/>
            <person name="Blye J."/>
            <person name="Boguslavskiy L."/>
            <person name="Bonnet C."/>
            <person name="Boukhgalter B."/>
            <person name="Bourzgui I."/>
            <person name="Brown A."/>
            <person name="Cahill P."/>
            <person name="Channer S."/>
            <person name="Cheshatsang Y."/>
            <person name="Chuda L."/>
            <person name="Citroen M."/>
            <person name="Collymore A."/>
            <person name="Cooke P."/>
            <person name="Costello M."/>
            <person name="D'Aco K."/>
            <person name="Daza R."/>
            <person name="De Haan G."/>
            <person name="DeGray S."/>
            <person name="DeMaso C."/>
            <person name="Dhargay N."/>
            <person name="Dooley K."/>
            <person name="Dooley E."/>
            <person name="Doricent M."/>
            <person name="Dorje P."/>
            <person name="Dorjee K."/>
            <person name="Dupes A."/>
            <person name="Elong R."/>
            <person name="Falk J."/>
            <person name="Farina A."/>
            <person name="Faro S."/>
            <person name="Ferguson D."/>
            <person name="Fisher S."/>
            <person name="Foley C.D."/>
            <person name="Franke A."/>
            <person name="Friedrich D."/>
            <person name="Gadbois L."/>
            <person name="Gearin G."/>
            <person name="Gearin C.R."/>
            <person name="Giannoukos G."/>
            <person name="Goode T."/>
            <person name="Graham J."/>
            <person name="Grandbois E."/>
            <person name="Grewal S."/>
            <person name="Gyaltsen K."/>
            <person name="Hafez N."/>
            <person name="Hagos B."/>
            <person name="Hall J."/>
            <person name="Henson C."/>
            <person name="Hollinger A."/>
            <person name="Honan T."/>
            <person name="Huard M.D."/>
            <person name="Hughes L."/>
            <person name="Hurhula B."/>
            <person name="Husby M.E."/>
            <person name="Kamat A."/>
            <person name="Kanga B."/>
            <person name="Kashin S."/>
            <person name="Khazanovich D."/>
            <person name="Kisner P."/>
            <person name="Lance K."/>
            <person name="Lara M."/>
            <person name="Lee W."/>
            <person name="Lennon N."/>
            <person name="Letendre F."/>
            <person name="LeVine R."/>
            <person name="Lipovsky A."/>
            <person name="Liu X."/>
            <person name="Liu J."/>
            <person name="Liu S."/>
            <person name="Lokyitsang T."/>
            <person name="Lokyitsang Y."/>
            <person name="Lubonja R."/>
            <person name="Lui A."/>
            <person name="MacDonald P."/>
            <person name="Magnisalis V."/>
            <person name="Maru K."/>
            <person name="Matthews C."/>
            <person name="McCusker W."/>
            <person name="McDonough S."/>
            <person name="Mehta T."/>
            <person name="Meldrim J."/>
            <person name="Meneus L."/>
            <person name="Mihai O."/>
            <person name="Mihalev A."/>
            <person name="Mihova T."/>
            <person name="Mittelman R."/>
            <person name="Mlenga V."/>
            <person name="Montmayeur A."/>
            <person name="Mulrain L."/>
            <person name="Navidi A."/>
            <person name="Naylor J."/>
            <person name="Negash T."/>
            <person name="Nguyen T."/>
            <person name="Nguyen N."/>
            <person name="Nicol R."/>
            <person name="Norbu C."/>
            <person name="Norbu N."/>
            <person name="Novod N."/>
            <person name="O'Neill B."/>
            <person name="Osman S."/>
            <person name="Markiewicz E."/>
            <person name="Oyono O.L."/>
            <person name="Patti C."/>
            <person name="Phunkhang P."/>
            <person name="Pierre F."/>
            <person name="Priest M."/>
            <person name="Raghuraman S."/>
            <person name="Rege F."/>
            <person name="Reyes R."/>
            <person name="Rise C."/>
            <person name="Rogov P."/>
            <person name="Ross K."/>
            <person name="Ryan E."/>
            <person name="Settipalli S."/>
            <person name="Shea T."/>
            <person name="Sherpa N."/>
            <person name="Shi L."/>
            <person name="Shih D."/>
            <person name="Sparrow T."/>
            <person name="Spaulding J."/>
            <person name="Stalker J."/>
            <person name="Stange-Thomann N."/>
            <person name="Stavropoulos S."/>
            <person name="Stone C."/>
            <person name="Strader C."/>
            <person name="Tesfaye S."/>
            <person name="Thomson T."/>
            <person name="Thoulutsang Y."/>
            <person name="Thoulutsang D."/>
            <person name="Topham K."/>
            <person name="Topping I."/>
            <person name="Tsamla T."/>
            <person name="Vassiliev H."/>
            <person name="Vo A."/>
            <person name="Wangchuk T."/>
            <person name="Wangdi T."/>
            <person name="Weiand M."/>
            <person name="Wilkinson J."/>
            <person name="Wilson A."/>
            <person name="Yadav S."/>
            <person name="Young G."/>
            <person name="Yu Q."/>
            <person name="Zembek L."/>
            <person name="Zhong D."/>
            <person name="Zimmer A."/>
            <person name="Zwirko Z."/>
            <person name="Jaffe D.B."/>
            <person name="Alvarez P."/>
            <person name="Brockman W."/>
            <person name="Butler J."/>
            <person name="Chin C."/>
            <person name="Gnerre S."/>
            <person name="Grabherr M."/>
            <person name="Kleber M."/>
            <person name="Mauceli E."/>
            <person name="MacCallum I."/>
        </authorList>
    </citation>
    <scope>NUCLEOTIDE SEQUENCE [LARGE SCALE GENOMIC DNA]</scope>
    <source>
        <strain evidence="3">Tucson 15287-2541.00</strain>
    </source>
</reference>
<sequence length="118" mass="12873">MHYRVAGYRGIQLKVTASTGVGVSTGAAHGLMDSWTHGLLDWRTDKSTGLTLPRHLTRAALAAVSLQDVQHDICPPTAVAVVLIALLFFFNSIPCKISSIKCIFILSKNISINMYIYI</sequence>
<evidence type="ECO:0000256" key="1">
    <source>
        <dbReference type="SAM" id="Phobius"/>
    </source>
</evidence>
<dbReference type="Proteomes" id="UP000001070">
    <property type="component" value="Unassembled WGS sequence"/>
</dbReference>
<organism evidence="3">
    <name type="scientific">Drosophila grimshawi</name>
    <name type="common">Hawaiian fruit fly</name>
    <name type="synonym">Idiomyia grimshawi</name>
    <dbReference type="NCBI Taxonomy" id="7222"/>
    <lineage>
        <taxon>Eukaryota</taxon>
        <taxon>Metazoa</taxon>
        <taxon>Ecdysozoa</taxon>
        <taxon>Arthropoda</taxon>
        <taxon>Hexapoda</taxon>
        <taxon>Insecta</taxon>
        <taxon>Pterygota</taxon>
        <taxon>Neoptera</taxon>
        <taxon>Endopterygota</taxon>
        <taxon>Diptera</taxon>
        <taxon>Brachycera</taxon>
        <taxon>Muscomorpha</taxon>
        <taxon>Ephydroidea</taxon>
        <taxon>Drosophilidae</taxon>
        <taxon>Drosophila</taxon>
        <taxon>Hawaiian Drosophila</taxon>
    </lineage>
</organism>
<feature type="transmembrane region" description="Helical" evidence="1">
    <location>
        <begin position="73"/>
        <end position="93"/>
    </location>
</feature>
<evidence type="ECO:0000313" key="3">
    <source>
        <dbReference type="Proteomes" id="UP000001070"/>
    </source>
</evidence>
<dbReference type="HOGENOM" id="CLU_2075563_0_0_1"/>
<dbReference type="AlphaFoldDB" id="B4K3M9"/>
<evidence type="ECO:0000313" key="2">
    <source>
        <dbReference type="EMBL" id="EDW04753.1"/>
    </source>
</evidence>
<dbReference type="EMBL" id="CH923762">
    <property type="protein sequence ID" value="EDW04753.1"/>
    <property type="molecule type" value="Genomic_DNA"/>
</dbReference>
<proteinExistence type="predicted"/>
<name>B4K3M9_DROGR</name>
<protein>
    <submittedName>
        <fullName evidence="2">GH23684</fullName>
    </submittedName>
</protein>
<accession>B4K3M9</accession>
<keyword evidence="1" id="KW-0812">Transmembrane</keyword>
<keyword evidence="1" id="KW-1133">Transmembrane helix</keyword>
<gene>
    <name evidence="2" type="primary">Dgri\GH23684</name>
    <name evidence="2" type="ORF">Dgri_GH23684</name>
</gene>